<protein>
    <submittedName>
        <fullName evidence="1">Uncharacterized protein</fullName>
    </submittedName>
</protein>
<keyword evidence="2" id="KW-1185">Reference proteome</keyword>
<organism evidence="1 2">
    <name type="scientific">Porites lobata</name>
    <dbReference type="NCBI Taxonomy" id="104759"/>
    <lineage>
        <taxon>Eukaryota</taxon>
        <taxon>Metazoa</taxon>
        <taxon>Cnidaria</taxon>
        <taxon>Anthozoa</taxon>
        <taxon>Hexacorallia</taxon>
        <taxon>Scleractinia</taxon>
        <taxon>Fungiina</taxon>
        <taxon>Poritidae</taxon>
        <taxon>Porites</taxon>
    </lineage>
</organism>
<comment type="caution">
    <text evidence="1">The sequence shown here is derived from an EMBL/GenBank/DDBJ whole genome shotgun (WGS) entry which is preliminary data.</text>
</comment>
<evidence type="ECO:0000313" key="2">
    <source>
        <dbReference type="Proteomes" id="UP001159405"/>
    </source>
</evidence>
<reference evidence="1 2" key="1">
    <citation type="submission" date="2022-05" db="EMBL/GenBank/DDBJ databases">
        <authorList>
            <consortium name="Genoscope - CEA"/>
            <person name="William W."/>
        </authorList>
    </citation>
    <scope>NUCLEOTIDE SEQUENCE [LARGE SCALE GENOMIC DNA]</scope>
</reference>
<dbReference type="EMBL" id="CALNXK010000001">
    <property type="protein sequence ID" value="CAH3032288.1"/>
    <property type="molecule type" value="Genomic_DNA"/>
</dbReference>
<gene>
    <name evidence="1" type="ORF">PLOB_00000366</name>
</gene>
<dbReference type="PANTHER" id="PTHR34605">
    <property type="entry name" value="PHAGE_INTEGRASE DOMAIN-CONTAINING PROTEIN"/>
    <property type="match status" value="1"/>
</dbReference>
<dbReference type="Gene3D" id="1.10.443.10">
    <property type="entry name" value="Intergrase catalytic core"/>
    <property type="match status" value="1"/>
</dbReference>
<evidence type="ECO:0000313" key="1">
    <source>
        <dbReference type="EMBL" id="CAH3032288.1"/>
    </source>
</evidence>
<proteinExistence type="predicted"/>
<accession>A0ABN8MSJ1</accession>
<name>A0ABN8MSJ1_9CNID</name>
<sequence>MSVFIPKRKNDQYREGHTSFLARSHKATCPVSITERLLKLFPSTCESSSPLVRRIVKTKSRECFHASRGVSYSTLRDEFKKFVKFVGDIALYGTHSIKSGAASNPACRSVSADLLDMHAG</sequence>
<dbReference type="InterPro" id="IPR013762">
    <property type="entry name" value="Integrase-like_cat_sf"/>
</dbReference>
<dbReference type="PANTHER" id="PTHR34605:SF4">
    <property type="entry name" value="DNA ADENINE METHYLTRANSFERASE"/>
    <property type="match status" value="1"/>
</dbReference>
<dbReference type="Proteomes" id="UP001159405">
    <property type="component" value="Unassembled WGS sequence"/>
</dbReference>
<feature type="non-terminal residue" evidence="1">
    <location>
        <position position="120"/>
    </location>
</feature>
<dbReference type="InterPro" id="IPR052925">
    <property type="entry name" value="Phage_Integrase-like_Recomb"/>
</dbReference>